<dbReference type="CDD" id="cd00761">
    <property type="entry name" value="Glyco_tranf_GTA_type"/>
    <property type="match status" value="1"/>
</dbReference>
<evidence type="ECO:0008006" key="3">
    <source>
        <dbReference type="Google" id="ProtNLM"/>
    </source>
</evidence>
<name>A0A833NSR1_UNCSA</name>
<dbReference type="EMBL" id="WPAF01000001">
    <property type="protein sequence ID" value="KAF0135240.1"/>
    <property type="molecule type" value="Genomic_DNA"/>
</dbReference>
<dbReference type="NCBIfam" id="TIGR04440">
    <property type="entry name" value="glyco_TIGR04440"/>
    <property type="match status" value="1"/>
</dbReference>
<dbReference type="Proteomes" id="UP000488506">
    <property type="component" value="Unassembled WGS sequence"/>
</dbReference>
<evidence type="ECO:0000313" key="2">
    <source>
        <dbReference type="Proteomes" id="UP000488506"/>
    </source>
</evidence>
<dbReference type="InterPro" id="IPR029044">
    <property type="entry name" value="Nucleotide-diphossugar_trans"/>
</dbReference>
<protein>
    <recommendedName>
        <fullName evidence="3">Glycosyltransferase 2-like domain-containing protein</fullName>
    </recommendedName>
</protein>
<dbReference type="SUPFAM" id="SSF53448">
    <property type="entry name" value="Nucleotide-diphospho-sugar transferases"/>
    <property type="match status" value="1"/>
</dbReference>
<evidence type="ECO:0000313" key="1">
    <source>
        <dbReference type="EMBL" id="KAF0135240.1"/>
    </source>
</evidence>
<dbReference type="InterPro" id="IPR031042">
    <property type="entry name" value="Glyco_TIGR04440"/>
</dbReference>
<gene>
    <name evidence="1" type="ORF">FD145_66</name>
</gene>
<sequence length="363" mass="41987">MITIVIATKNRADFLERLFFYYASVNFRGKILIGDSSDEKDLNQLKIILSQYKNILDIDFCEMPNMNVVGCHLKLLDKITTPFVACVTDGGFLVPSAIDRCVDFLVNNHQYSIAHGKGVLFELDREGPWGNIITLGEYMPLPAIEHDSASKRLHHHLANYSVTMYCVYRVEVWKHIWQGMDSIEDPGFAGEMVPCSRTVICGKAKAIDCLYLVRHVHNRRYRLAPTYSWLASQGWSKAYNLFIKYLVDDLLRREQLTEQEAKDFVQKSFLFYLRRAINDTIKNIAGIYPYPIQNTISKNRLNFKQIIRSLPGTRQFWRFIKDLRLGAVDDLSLSALLNPRSKYYADFMPVYRTITLGEKNNVQ</sequence>
<reference evidence="1 2" key="1">
    <citation type="submission" date="2019-12" db="EMBL/GenBank/DDBJ databases">
        <authorList>
            <person name="Wolfe R."/>
            <person name="Danczak R."/>
            <person name="Wilkins M."/>
        </authorList>
    </citation>
    <scope>NUCLEOTIDE SEQUENCE [LARGE SCALE GENOMIC DNA]</scope>
    <source>
        <strain evidence="1">X2_MaxBin.013</strain>
    </source>
</reference>
<comment type="caution">
    <text evidence="1">The sequence shown here is derived from an EMBL/GenBank/DDBJ whole genome shotgun (WGS) entry which is preliminary data.</text>
</comment>
<organism evidence="1 2">
    <name type="scientific">Candidatus Saganbacteria bacterium</name>
    <dbReference type="NCBI Taxonomy" id="2575572"/>
    <lineage>
        <taxon>Bacteria</taxon>
        <taxon>Bacillati</taxon>
        <taxon>Saganbacteria</taxon>
    </lineage>
</organism>
<accession>A0A833NSR1</accession>
<dbReference type="AlphaFoldDB" id="A0A833NSR1"/>
<proteinExistence type="predicted"/>